<organism evidence="26 27">
    <name type="scientific">Golovinomyces cichoracearum</name>
    <dbReference type="NCBI Taxonomy" id="62708"/>
    <lineage>
        <taxon>Eukaryota</taxon>
        <taxon>Fungi</taxon>
        <taxon>Dikarya</taxon>
        <taxon>Ascomycota</taxon>
        <taxon>Pezizomycotina</taxon>
        <taxon>Leotiomycetes</taxon>
        <taxon>Erysiphales</taxon>
        <taxon>Erysiphaceae</taxon>
        <taxon>Golovinomyces</taxon>
    </lineage>
</organism>
<keyword evidence="15" id="KW-0695">RNA-directed DNA polymerase</keyword>
<dbReference type="PANTHER" id="PTHR42648">
    <property type="entry name" value="TRANSPOSASE, PUTATIVE-RELATED"/>
    <property type="match status" value="1"/>
</dbReference>
<dbReference type="GO" id="GO:0005524">
    <property type="term" value="F:ATP binding"/>
    <property type="evidence" value="ECO:0007669"/>
    <property type="project" value="UniProtKB-KW"/>
</dbReference>
<evidence type="ECO:0000259" key="25">
    <source>
        <dbReference type="PROSITE" id="PS50994"/>
    </source>
</evidence>
<comment type="catalytic activity">
    <reaction evidence="21">
        <text>DNA(n) + a 2'-deoxyribonucleoside 5'-triphosphate = DNA(n+1) + diphosphate</text>
        <dbReference type="Rhea" id="RHEA:22508"/>
        <dbReference type="Rhea" id="RHEA-COMP:17339"/>
        <dbReference type="Rhea" id="RHEA-COMP:17340"/>
        <dbReference type="ChEBI" id="CHEBI:33019"/>
        <dbReference type="ChEBI" id="CHEBI:61560"/>
        <dbReference type="ChEBI" id="CHEBI:173112"/>
        <dbReference type="EC" id="2.7.7.7"/>
    </reaction>
</comment>
<dbReference type="PROSITE" id="PS50158">
    <property type="entry name" value="ZF_CCHC"/>
    <property type="match status" value="1"/>
</dbReference>
<evidence type="ECO:0000256" key="15">
    <source>
        <dbReference type="ARBA" id="ARBA00022918"/>
    </source>
</evidence>
<dbReference type="GO" id="GO:0003677">
    <property type="term" value="F:DNA binding"/>
    <property type="evidence" value="ECO:0007669"/>
    <property type="project" value="UniProtKB-KW"/>
</dbReference>
<evidence type="ECO:0000256" key="20">
    <source>
        <dbReference type="ARBA" id="ARBA00048173"/>
    </source>
</evidence>
<keyword evidence="22" id="KW-0863">Zinc-finger</keyword>
<dbReference type="GO" id="GO:0005634">
    <property type="term" value="C:nucleus"/>
    <property type="evidence" value="ECO:0007669"/>
    <property type="project" value="UniProtKB-ARBA"/>
</dbReference>
<evidence type="ECO:0000256" key="23">
    <source>
        <dbReference type="SAM" id="MobiDB-lite"/>
    </source>
</evidence>
<dbReference type="SMART" id="SM00343">
    <property type="entry name" value="ZnF_C2HC"/>
    <property type="match status" value="1"/>
</dbReference>
<keyword evidence="17" id="KW-0917">Virion maturation</keyword>
<keyword evidence="8" id="KW-0547">Nucleotide-binding</keyword>
<dbReference type="AlphaFoldDB" id="A0A420HT97"/>
<dbReference type="InterPro" id="IPR039537">
    <property type="entry name" value="Retrotran_Ty1/copia-like"/>
</dbReference>
<keyword evidence="10" id="KW-0378">Hydrolase</keyword>
<dbReference type="GO" id="GO:0006310">
    <property type="term" value="P:DNA recombination"/>
    <property type="evidence" value="ECO:0007669"/>
    <property type="project" value="UniProtKB-KW"/>
</dbReference>
<evidence type="ECO:0000256" key="10">
    <source>
        <dbReference type="ARBA" id="ARBA00022801"/>
    </source>
</evidence>
<keyword evidence="18" id="KW-0238">DNA-binding</keyword>
<evidence type="ECO:0000256" key="16">
    <source>
        <dbReference type="ARBA" id="ARBA00022932"/>
    </source>
</evidence>
<feature type="non-terminal residue" evidence="26">
    <location>
        <position position="806"/>
    </location>
</feature>
<dbReference type="InterPro" id="IPR054722">
    <property type="entry name" value="PolX-like_BBD"/>
</dbReference>
<evidence type="ECO:0000256" key="12">
    <source>
        <dbReference type="ARBA" id="ARBA00022842"/>
    </source>
</evidence>
<sequence>IIVYVIFSSAEALLVECYDKSEIDDSRDIITQGLKGFKPLSHSNYIEWRDIIDDYIDSQNWIKFSKEGLPKDASEELRAKLSRIAVVLKTAAGNQRTYLLGLRTPNDILAKLKEVNGGSSRGTLSSLQNQFSSPDSNGKVDNVAALLSQLQAQIGGNKYKVTVETLRIVASDYSFAQIVERLRQAKFEANENSAEIALKFNNNAQSRPGKKESRKCYYCGKVGHIKPKCKKKKSDEKNKQNGAQKDTAENDSIAWMASKNRSIYPDDWCADSGATIHMTSNRSIFIEYENFESTVGTAKANVNLKVVGRGKLCCKIGGKNKIFEGVLYIPELQSKLLSPGKLTSAGLTVNLGPKDITIARNKKVVAKGPRIGDTWVLKTQKSNEYANRATSVTNDEALLWHRHFGYPGAKKLSLASQAVTGMPSFQEADSPACNTCDLTKSIRFQRRGPSENPETKRLERVFIDVWGPYKHRSIGGKRYMFVIVDEYSCMSWVYFMAQKSEVLGLLPEWKHQVELESGERLIKVRSDGVLELKKAIKLLSSIHESTTANTPEQSGKVERMNRTIVTKARSMLAGPDLPKRLWAEAMATACYLRNITSSVEKTMSPYEIWTGHHPSVEHLKVFGCVAYVHVDKVIFVGYRKTTKQYRILDPKTGTIIESSHVTFKKDQKGGSILEITDELKICHHTDVITNQKFDQEEFVEDEENREKHKELCDLDNNVILHEMDQLNNEVTYSSERRSQRIRRPLNRLIEELGRENPQNQAEAALMANTNESEFVPRSYSEAIKYRKWRDAIETTLNSLAGNNTWN</sequence>
<dbReference type="GO" id="GO:0003723">
    <property type="term" value="F:RNA binding"/>
    <property type="evidence" value="ECO:0007669"/>
    <property type="project" value="UniProtKB-KW"/>
</dbReference>
<dbReference type="GO" id="GO:0032196">
    <property type="term" value="P:transposition"/>
    <property type="evidence" value="ECO:0007669"/>
    <property type="project" value="UniProtKB-KW"/>
</dbReference>
<evidence type="ECO:0000256" key="9">
    <source>
        <dbReference type="ARBA" id="ARBA00022759"/>
    </source>
</evidence>
<evidence type="ECO:0000256" key="3">
    <source>
        <dbReference type="ARBA" id="ARBA00022612"/>
    </source>
</evidence>
<evidence type="ECO:0000256" key="19">
    <source>
        <dbReference type="ARBA" id="ARBA00023172"/>
    </source>
</evidence>
<dbReference type="InterPro" id="IPR001878">
    <property type="entry name" value="Znf_CCHC"/>
</dbReference>
<keyword evidence="2" id="KW-0815">Transposition</keyword>
<proteinExistence type="predicted"/>
<accession>A0A420HT97</accession>
<evidence type="ECO:0000256" key="18">
    <source>
        <dbReference type="ARBA" id="ARBA00023125"/>
    </source>
</evidence>
<evidence type="ECO:0000256" key="21">
    <source>
        <dbReference type="ARBA" id="ARBA00049244"/>
    </source>
</evidence>
<keyword evidence="14" id="KW-0229">DNA integration</keyword>
<protein>
    <submittedName>
        <fullName evidence="26">Retrovirus-related Pol polyprotein from transposon TNT 1-94</fullName>
    </submittedName>
</protein>
<evidence type="ECO:0000256" key="13">
    <source>
        <dbReference type="ARBA" id="ARBA00022884"/>
    </source>
</evidence>
<evidence type="ECO:0000256" key="17">
    <source>
        <dbReference type="ARBA" id="ARBA00023113"/>
    </source>
</evidence>
<dbReference type="GO" id="GO:0003887">
    <property type="term" value="F:DNA-directed DNA polymerase activity"/>
    <property type="evidence" value="ECO:0007669"/>
    <property type="project" value="UniProtKB-KW"/>
</dbReference>
<keyword evidence="7" id="KW-0479">Metal-binding</keyword>
<feature type="non-terminal residue" evidence="26">
    <location>
        <position position="1"/>
    </location>
</feature>
<dbReference type="GO" id="GO:0004519">
    <property type="term" value="F:endonuclease activity"/>
    <property type="evidence" value="ECO:0007669"/>
    <property type="project" value="UniProtKB-KW"/>
</dbReference>
<evidence type="ECO:0000256" key="5">
    <source>
        <dbReference type="ARBA" id="ARBA00022695"/>
    </source>
</evidence>
<evidence type="ECO:0000256" key="11">
    <source>
        <dbReference type="ARBA" id="ARBA00022840"/>
    </source>
</evidence>
<dbReference type="Pfam" id="PF22936">
    <property type="entry name" value="Pol_BBD"/>
    <property type="match status" value="1"/>
</dbReference>
<comment type="function">
    <text evidence="1">The aspartyl protease (PR) mediates the proteolytic cleavages of the Gag and Gag-Pol polyproteins after assembly of the VLP.</text>
</comment>
<dbReference type="GO" id="GO:0015074">
    <property type="term" value="P:DNA integration"/>
    <property type="evidence" value="ECO:0007669"/>
    <property type="project" value="UniProtKB-KW"/>
</dbReference>
<comment type="caution">
    <text evidence="26">The sequence shown here is derived from an EMBL/GenBank/DDBJ whole genome shotgun (WGS) entry which is preliminary data.</text>
</comment>
<dbReference type="SUPFAM" id="SSF53098">
    <property type="entry name" value="Ribonuclease H-like"/>
    <property type="match status" value="1"/>
</dbReference>
<keyword evidence="11" id="KW-0067">ATP-binding</keyword>
<name>A0A420HT97_9PEZI</name>
<dbReference type="InterPro" id="IPR057670">
    <property type="entry name" value="SH3_retrovirus"/>
</dbReference>
<evidence type="ECO:0000256" key="6">
    <source>
        <dbReference type="ARBA" id="ARBA00022722"/>
    </source>
</evidence>
<evidence type="ECO:0000256" key="2">
    <source>
        <dbReference type="ARBA" id="ARBA00022578"/>
    </source>
</evidence>
<evidence type="ECO:0000313" key="26">
    <source>
        <dbReference type="EMBL" id="RKF60579.1"/>
    </source>
</evidence>
<keyword evidence="3" id="KW-1188">Viral release from host cell</keyword>
<dbReference type="PROSITE" id="PS50994">
    <property type="entry name" value="INTEGRASE"/>
    <property type="match status" value="1"/>
</dbReference>
<dbReference type="SUPFAM" id="SSF57756">
    <property type="entry name" value="Retrovirus zinc finger-like domains"/>
    <property type="match status" value="1"/>
</dbReference>
<dbReference type="InterPro" id="IPR036397">
    <property type="entry name" value="RNaseH_sf"/>
</dbReference>
<keyword evidence="6" id="KW-0540">Nuclease</keyword>
<dbReference type="Pfam" id="PF25597">
    <property type="entry name" value="SH3_retrovirus"/>
    <property type="match status" value="1"/>
</dbReference>
<dbReference type="GO" id="GO:0008233">
    <property type="term" value="F:peptidase activity"/>
    <property type="evidence" value="ECO:0007669"/>
    <property type="project" value="UniProtKB-KW"/>
</dbReference>
<dbReference type="Gene3D" id="3.30.420.10">
    <property type="entry name" value="Ribonuclease H-like superfamily/Ribonuclease H"/>
    <property type="match status" value="1"/>
</dbReference>
<dbReference type="InterPro" id="IPR036875">
    <property type="entry name" value="Znf_CCHC_sf"/>
</dbReference>
<dbReference type="GO" id="GO:0008270">
    <property type="term" value="F:zinc ion binding"/>
    <property type="evidence" value="ECO:0007669"/>
    <property type="project" value="UniProtKB-KW"/>
</dbReference>
<dbReference type="STRING" id="62708.A0A420HT97"/>
<evidence type="ECO:0000256" key="4">
    <source>
        <dbReference type="ARBA" id="ARBA00022670"/>
    </source>
</evidence>
<keyword evidence="16" id="KW-0808">Transferase</keyword>
<keyword evidence="12" id="KW-0460">Magnesium</keyword>
<dbReference type="GO" id="GO:0003964">
    <property type="term" value="F:RNA-directed DNA polymerase activity"/>
    <property type="evidence" value="ECO:0007669"/>
    <property type="project" value="UniProtKB-KW"/>
</dbReference>
<dbReference type="EMBL" id="MCBQ01016414">
    <property type="protein sequence ID" value="RKF60579.1"/>
    <property type="molecule type" value="Genomic_DNA"/>
</dbReference>
<evidence type="ECO:0000256" key="14">
    <source>
        <dbReference type="ARBA" id="ARBA00022908"/>
    </source>
</evidence>
<keyword evidence="27" id="KW-1185">Reference proteome</keyword>
<feature type="domain" description="CCHC-type" evidence="24">
    <location>
        <begin position="214"/>
        <end position="231"/>
    </location>
</feature>
<reference evidence="26 27" key="1">
    <citation type="journal article" date="2018" name="BMC Genomics">
        <title>Comparative genome analyses reveal sequence features reflecting distinct modes of host-adaptation between dicot and monocot powdery mildew.</title>
        <authorList>
            <person name="Wu Y."/>
            <person name="Ma X."/>
            <person name="Pan Z."/>
            <person name="Kale S.D."/>
            <person name="Song Y."/>
            <person name="King H."/>
            <person name="Zhang Q."/>
            <person name="Presley C."/>
            <person name="Deng X."/>
            <person name="Wei C.I."/>
            <person name="Xiao S."/>
        </authorList>
    </citation>
    <scope>NUCLEOTIDE SEQUENCE [LARGE SCALE GENOMIC DNA]</scope>
    <source>
        <strain evidence="26">UMSG3</strain>
    </source>
</reference>
<evidence type="ECO:0000313" key="27">
    <source>
        <dbReference type="Proteomes" id="UP000283383"/>
    </source>
</evidence>
<dbReference type="InterPro" id="IPR012337">
    <property type="entry name" value="RNaseH-like_sf"/>
</dbReference>
<keyword evidence="13" id="KW-0694">RNA-binding</keyword>
<dbReference type="Proteomes" id="UP000283383">
    <property type="component" value="Unassembled WGS sequence"/>
</dbReference>
<evidence type="ECO:0000256" key="1">
    <source>
        <dbReference type="ARBA" id="ARBA00002180"/>
    </source>
</evidence>
<keyword evidence="19" id="KW-0233">DNA recombination</keyword>
<evidence type="ECO:0000259" key="24">
    <source>
        <dbReference type="PROSITE" id="PS50158"/>
    </source>
</evidence>
<evidence type="ECO:0000256" key="22">
    <source>
        <dbReference type="PROSITE-ProRule" id="PRU00047"/>
    </source>
</evidence>
<keyword evidence="5" id="KW-0548">Nucleotidyltransferase</keyword>
<keyword evidence="22" id="KW-0862">Zinc</keyword>
<keyword evidence="9" id="KW-0255">Endonuclease</keyword>
<feature type="domain" description="Integrase catalytic" evidence="25">
    <location>
        <begin position="449"/>
        <end position="613"/>
    </location>
</feature>
<keyword evidence="16" id="KW-0239">DNA-directed DNA polymerase</keyword>
<evidence type="ECO:0000256" key="7">
    <source>
        <dbReference type="ARBA" id="ARBA00022723"/>
    </source>
</evidence>
<dbReference type="InterPro" id="IPR001584">
    <property type="entry name" value="Integrase_cat-core"/>
</dbReference>
<dbReference type="GO" id="GO:0006508">
    <property type="term" value="P:proteolysis"/>
    <property type="evidence" value="ECO:0007669"/>
    <property type="project" value="UniProtKB-KW"/>
</dbReference>
<evidence type="ECO:0000256" key="8">
    <source>
        <dbReference type="ARBA" id="ARBA00022741"/>
    </source>
</evidence>
<keyword evidence="4" id="KW-0645">Protease</keyword>
<dbReference type="PANTHER" id="PTHR42648:SF11">
    <property type="entry name" value="TRANSPOSON TY4-P GAG-POL POLYPROTEIN"/>
    <property type="match status" value="1"/>
</dbReference>
<comment type="catalytic activity">
    <reaction evidence="20">
        <text>DNA(n) + a 2'-deoxyribonucleoside 5'-triphosphate = DNA(n+1) + diphosphate</text>
        <dbReference type="Rhea" id="RHEA:22508"/>
        <dbReference type="Rhea" id="RHEA-COMP:17339"/>
        <dbReference type="Rhea" id="RHEA-COMP:17340"/>
        <dbReference type="ChEBI" id="CHEBI:33019"/>
        <dbReference type="ChEBI" id="CHEBI:61560"/>
        <dbReference type="ChEBI" id="CHEBI:173112"/>
        <dbReference type="EC" id="2.7.7.49"/>
    </reaction>
</comment>
<gene>
    <name evidence="26" type="ORF">GcM3_164010</name>
</gene>
<feature type="region of interest" description="Disordered" evidence="23">
    <location>
        <begin position="230"/>
        <end position="251"/>
    </location>
</feature>